<evidence type="ECO:0000313" key="3">
    <source>
        <dbReference type="EMBL" id="SOD92902.1"/>
    </source>
</evidence>
<feature type="region of interest" description="Disordered" evidence="1">
    <location>
        <begin position="1"/>
        <end position="37"/>
    </location>
</feature>
<evidence type="ECO:0000256" key="1">
    <source>
        <dbReference type="SAM" id="MobiDB-lite"/>
    </source>
</evidence>
<dbReference type="RefSeq" id="WP_097181971.1">
    <property type="nucleotide sequence ID" value="NZ_OCNK01000001.1"/>
</dbReference>
<accession>A0A286GBM8</accession>
<feature type="compositionally biased region" description="Basic and acidic residues" evidence="1">
    <location>
        <begin position="23"/>
        <end position="37"/>
    </location>
</feature>
<dbReference type="OrthoDB" id="3401220at2"/>
<dbReference type="Proteomes" id="UP000219482">
    <property type="component" value="Unassembled WGS sequence"/>
</dbReference>
<protein>
    <recommendedName>
        <fullName evidence="5">DUF2631 domain-containing protein</fullName>
    </recommendedName>
</protein>
<gene>
    <name evidence="3" type="ORF">SAMN06272739_0067</name>
</gene>
<dbReference type="EMBL" id="OCNK01000001">
    <property type="protein sequence ID" value="SOD92902.1"/>
    <property type="molecule type" value="Genomic_DNA"/>
</dbReference>
<dbReference type="InterPro" id="IPR024341">
    <property type="entry name" value="DUF2631"/>
</dbReference>
<keyword evidence="2" id="KW-0812">Transmembrane</keyword>
<feature type="transmembrane region" description="Helical" evidence="2">
    <location>
        <begin position="67"/>
        <end position="85"/>
    </location>
</feature>
<evidence type="ECO:0008006" key="5">
    <source>
        <dbReference type="Google" id="ProtNLM"/>
    </source>
</evidence>
<organism evidence="3 4">
    <name type="scientific">Blastococcus haudaquaticus</name>
    <dbReference type="NCBI Taxonomy" id="1938745"/>
    <lineage>
        <taxon>Bacteria</taxon>
        <taxon>Bacillati</taxon>
        <taxon>Actinomycetota</taxon>
        <taxon>Actinomycetes</taxon>
        <taxon>Geodermatophilales</taxon>
        <taxon>Geodermatophilaceae</taxon>
        <taxon>Blastococcus</taxon>
    </lineage>
</organism>
<name>A0A286GBM8_9ACTN</name>
<keyword evidence="4" id="KW-1185">Reference proteome</keyword>
<reference evidence="4" key="1">
    <citation type="submission" date="2017-09" db="EMBL/GenBank/DDBJ databases">
        <authorList>
            <person name="Varghese N."/>
            <person name="Submissions S."/>
        </authorList>
    </citation>
    <scope>NUCLEOTIDE SEQUENCE [LARGE SCALE GENOMIC DNA]</scope>
    <source>
        <strain evidence="4">DSM 44270</strain>
    </source>
</reference>
<evidence type="ECO:0000313" key="4">
    <source>
        <dbReference type="Proteomes" id="UP000219482"/>
    </source>
</evidence>
<proteinExistence type="predicted"/>
<keyword evidence="2" id="KW-1133">Transmembrane helix</keyword>
<dbReference type="Pfam" id="PF10939">
    <property type="entry name" value="DUF2631"/>
    <property type="match status" value="1"/>
</dbReference>
<dbReference type="AlphaFoldDB" id="A0A286GBM8"/>
<evidence type="ECO:0000256" key="2">
    <source>
        <dbReference type="SAM" id="Phobius"/>
    </source>
</evidence>
<feature type="transmembrane region" description="Helical" evidence="2">
    <location>
        <begin position="44"/>
        <end position="61"/>
    </location>
</feature>
<sequence length="95" mass="10977">MSETQRVNQPGREEGVVRAGAHPVEHERPEDWGWHGETGKKGRIGAWFAVFAMLTYLLGNHEGRMEDLWIVGIALGMVLILVWDIRRRKNAWRSR</sequence>
<keyword evidence="2" id="KW-0472">Membrane</keyword>